<accession>R7A4A9</accession>
<name>R7A4A9_9FIRM</name>
<comment type="caution">
    <text evidence="6">The sequence shown here is derived from an EMBL/GenBank/DDBJ whole genome shotgun (WGS) entry which is preliminary data.</text>
</comment>
<evidence type="ECO:0000313" key="7">
    <source>
        <dbReference type="Proteomes" id="UP000018141"/>
    </source>
</evidence>
<proteinExistence type="predicted"/>
<evidence type="ECO:0000256" key="2">
    <source>
        <dbReference type="ARBA" id="ARBA00022723"/>
    </source>
</evidence>
<reference evidence="6" key="1">
    <citation type="submission" date="2012-11" db="EMBL/GenBank/DDBJ databases">
        <title>Dependencies among metagenomic species, viruses, plasmids and units of genetic variation.</title>
        <authorList>
            <person name="Nielsen H.B."/>
            <person name="Almeida M."/>
            <person name="Juncker A.S."/>
            <person name="Rasmussen S."/>
            <person name="Li J."/>
            <person name="Sunagawa S."/>
            <person name="Plichta D."/>
            <person name="Gautier L."/>
            <person name="Le Chatelier E."/>
            <person name="Peletier E."/>
            <person name="Bonde I."/>
            <person name="Nielsen T."/>
            <person name="Manichanh C."/>
            <person name="Arumugam M."/>
            <person name="Batto J."/>
            <person name="Santos M.B.Q.D."/>
            <person name="Blom N."/>
            <person name="Borruel N."/>
            <person name="Burgdorf K.S."/>
            <person name="Boumezbeur F."/>
            <person name="Casellas F."/>
            <person name="Dore J."/>
            <person name="Guarner F."/>
            <person name="Hansen T."/>
            <person name="Hildebrand F."/>
            <person name="Kaas R.S."/>
            <person name="Kennedy S."/>
            <person name="Kristiansen K."/>
            <person name="Kultima J.R."/>
            <person name="Leonard P."/>
            <person name="Levenez F."/>
            <person name="Lund O."/>
            <person name="Moumen B."/>
            <person name="Le Paslier D."/>
            <person name="Pons N."/>
            <person name="Pedersen O."/>
            <person name="Prifti E."/>
            <person name="Qin J."/>
            <person name="Raes J."/>
            <person name="Tap J."/>
            <person name="Tims S."/>
            <person name="Ussery D.W."/>
            <person name="Yamada T."/>
            <person name="MetaHit consortium"/>
            <person name="Renault P."/>
            <person name="Sicheritz-Ponten T."/>
            <person name="Bork P."/>
            <person name="Wang J."/>
            <person name="Brunak S."/>
            <person name="Ehrlich S.D."/>
        </authorList>
    </citation>
    <scope>NUCLEOTIDE SEQUENCE [LARGE SCALE GENOMIC DNA]</scope>
</reference>
<dbReference type="SUPFAM" id="SSF56281">
    <property type="entry name" value="Metallo-hydrolase/oxidoreductase"/>
    <property type="match status" value="1"/>
</dbReference>
<protein>
    <recommendedName>
        <fullName evidence="5">Metallo-beta-lactamase domain-containing protein</fullName>
    </recommendedName>
</protein>
<evidence type="ECO:0000256" key="3">
    <source>
        <dbReference type="ARBA" id="ARBA00022801"/>
    </source>
</evidence>
<dbReference type="PANTHER" id="PTHR46233">
    <property type="entry name" value="HYDROXYACYLGLUTATHIONE HYDROLASE GLOC"/>
    <property type="match status" value="1"/>
</dbReference>
<dbReference type="GO" id="GO:0016787">
    <property type="term" value="F:hydrolase activity"/>
    <property type="evidence" value="ECO:0007669"/>
    <property type="project" value="UniProtKB-KW"/>
</dbReference>
<dbReference type="SMART" id="SM00849">
    <property type="entry name" value="Lactamase_B"/>
    <property type="match status" value="1"/>
</dbReference>
<keyword evidence="2" id="KW-0479">Metal-binding</keyword>
<organism evidence="6 7">
    <name type="scientific">Bacteroides pectinophilus CAG:437</name>
    <dbReference type="NCBI Taxonomy" id="1263051"/>
    <lineage>
        <taxon>Bacteria</taxon>
        <taxon>Bacillati</taxon>
        <taxon>Bacillota</taxon>
        <taxon>Clostridia</taxon>
        <taxon>Eubacteriales</taxon>
    </lineage>
</organism>
<evidence type="ECO:0000256" key="4">
    <source>
        <dbReference type="ARBA" id="ARBA00022833"/>
    </source>
</evidence>
<dbReference type="InterPro" id="IPR051453">
    <property type="entry name" value="MBL_Glyoxalase_II"/>
</dbReference>
<dbReference type="CDD" id="cd06262">
    <property type="entry name" value="metallo-hydrolase-like_MBL-fold"/>
    <property type="match status" value="1"/>
</dbReference>
<gene>
    <name evidence="6" type="ORF">BN656_00409</name>
</gene>
<dbReference type="AlphaFoldDB" id="R7A4A9"/>
<evidence type="ECO:0000256" key="1">
    <source>
        <dbReference type="ARBA" id="ARBA00001947"/>
    </source>
</evidence>
<dbReference type="Proteomes" id="UP000018141">
    <property type="component" value="Unassembled WGS sequence"/>
</dbReference>
<dbReference type="Gene3D" id="3.60.15.10">
    <property type="entry name" value="Ribonuclease Z/Hydroxyacylglutathione hydrolase-like"/>
    <property type="match status" value="1"/>
</dbReference>
<dbReference type="InterPro" id="IPR001279">
    <property type="entry name" value="Metallo-B-lactamas"/>
</dbReference>
<dbReference type="GO" id="GO:0046872">
    <property type="term" value="F:metal ion binding"/>
    <property type="evidence" value="ECO:0007669"/>
    <property type="project" value="UniProtKB-KW"/>
</dbReference>
<dbReference type="Pfam" id="PF00753">
    <property type="entry name" value="Lactamase_B"/>
    <property type="match status" value="1"/>
</dbReference>
<dbReference type="InterPro" id="IPR036866">
    <property type="entry name" value="RibonucZ/Hydroxyglut_hydro"/>
</dbReference>
<evidence type="ECO:0000259" key="5">
    <source>
        <dbReference type="SMART" id="SM00849"/>
    </source>
</evidence>
<keyword evidence="4" id="KW-0862">Zinc</keyword>
<feature type="domain" description="Metallo-beta-lactamase" evidence="5">
    <location>
        <begin position="16"/>
        <end position="194"/>
    </location>
</feature>
<keyword evidence="3" id="KW-0378">Hydrolase</keyword>
<comment type="cofactor">
    <cofactor evidence="1">
        <name>Zn(2+)</name>
        <dbReference type="ChEBI" id="CHEBI:29105"/>
    </cofactor>
</comment>
<dbReference type="EMBL" id="CBHH010000014">
    <property type="protein sequence ID" value="CDD55648.1"/>
    <property type="molecule type" value="Genomic_DNA"/>
</dbReference>
<dbReference type="PANTHER" id="PTHR46233:SF3">
    <property type="entry name" value="HYDROXYACYLGLUTATHIONE HYDROLASE GLOC"/>
    <property type="match status" value="1"/>
</dbReference>
<sequence>MAGNLTVKSNVVGMIGTNSYLLINNTTKEAIIVDPGAEAGRIEKSVKDNEVTPVAILLTHGHFDHILAANELRELYGIPVCAGREEEQLLTSSMLNLSTDYGCTCTVKPDRLFEDGEHVMLAGFDIEVIATPGHTGGCVCYYFEQESVLISGDTLFHNAVGRTDLATGSSKAIIQSVHRLIKQLPADTKVYPGHGAPTDIGWEEENNPYCYDIS</sequence>
<evidence type="ECO:0000313" key="6">
    <source>
        <dbReference type="EMBL" id="CDD55648.1"/>
    </source>
</evidence>